<dbReference type="Proteomes" id="UP001056035">
    <property type="component" value="Chromosome"/>
</dbReference>
<proteinExistence type="predicted"/>
<feature type="transmembrane region" description="Helical" evidence="1">
    <location>
        <begin position="6"/>
        <end position="31"/>
    </location>
</feature>
<gene>
    <name evidence="2" type="ORF">NBH00_23905</name>
</gene>
<evidence type="ECO:0000313" key="3">
    <source>
        <dbReference type="Proteomes" id="UP001056035"/>
    </source>
</evidence>
<keyword evidence="3" id="KW-1185">Reference proteome</keyword>
<organism evidence="2 3">
    <name type="scientific">Paraconexibacter antarcticus</name>
    <dbReference type="NCBI Taxonomy" id="2949664"/>
    <lineage>
        <taxon>Bacteria</taxon>
        <taxon>Bacillati</taxon>
        <taxon>Actinomycetota</taxon>
        <taxon>Thermoleophilia</taxon>
        <taxon>Solirubrobacterales</taxon>
        <taxon>Paraconexibacteraceae</taxon>
        <taxon>Paraconexibacter</taxon>
    </lineage>
</organism>
<keyword evidence="1" id="KW-0472">Membrane</keyword>
<evidence type="ECO:0008006" key="4">
    <source>
        <dbReference type="Google" id="ProtNLM"/>
    </source>
</evidence>
<name>A0ABY5DRZ9_9ACTN</name>
<evidence type="ECO:0000256" key="1">
    <source>
        <dbReference type="SAM" id="Phobius"/>
    </source>
</evidence>
<reference evidence="2 3" key="1">
    <citation type="submission" date="2022-06" db="EMBL/GenBank/DDBJ databases">
        <title>Paraconexibacter antarcticus.</title>
        <authorList>
            <person name="Kim C.S."/>
        </authorList>
    </citation>
    <scope>NUCLEOTIDE SEQUENCE [LARGE SCALE GENOMIC DNA]</scope>
    <source>
        <strain evidence="2 3">02-257</strain>
    </source>
</reference>
<protein>
    <recommendedName>
        <fullName evidence="4">Sensor histidine kinase</fullName>
    </recommendedName>
</protein>
<evidence type="ECO:0000313" key="2">
    <source>
        <dbReference type="EMBL" id="UTI64369.1"/>
    </source>
</evidence>
<accession>A0ABY5DRZ9</accession>
<keyword evidence="1" id="KW-0812">Transmembrane</keyword>
<sequence>MIWGLSVVVLIPLVILGGGAAALLGTVTTVVRASRRSRLARQVRAPLPGSVTPRPAQGRGAPAELRAVLAGRRAA</sequence>
<keyword evidence="1" id="KW-1133">Transmembrane helix</keyword>
<dbReference type="RefSeq" id="WP_254571074.1">
    <property type="nucleotide sequence ID" value="NZ_CP098502.1"/>
</dbReference>
<dbReference type="EMBL" id="CP098502">
    <property type="protein sequence ID" value="UTI64369.1"/>
    <property type="molecule type" value="Genomic_DNA"/>
</dbReference>